<dbReference type="EMBL" id="KN847494">
    <property type="protein sequence ID" value="KIW16857.1"/>
    <property type="molecule type" value="Genomic_DNA"/>
</dbReference>
<evidence type="ECO:0000256" key="1">
    <source>
        <dbReference type="ARBA" id="ARBA00009885"/>
    </source>
</evidence>
<feature type="compositionally biased region" description="Polar residues" evidence="2">
    <location>
        <begin position="240"/>
        <end position="267"/>
    </location>
</feature>
<dbReference type="OrthoDB" id="247013at2759"/>
<feature type="compositionally biased region" description="Basic and acidic residues" evidence="2">
    <location>
        <begin position="296"/>
        <end position="306"/>
    </location>
</feature>
<dbReference type="InterPro" id="IPR027799">
    <property type="entry name" value="Rtf2_RING-finger"/>
</dbReference>
<feature type="compositionally biased region" description="Polar residues" evidence="2">
    <location>
        <begin position="215"/>
        <end position="233"/>
    </location>
</feature>
<evidence type="ECO:0000313" key="4">
    <source>
        <dbReference type="Proteomes" id="UP000053328"/>
    </source>
</evidence>
<organism evidence="3 4">
    <name type="scientific">Exophiala spinifera</name>
    <dbReference type="NCBI Taxonomy" id="91928"/>
    <lineage>
        <taxon>Eukaryota</taxon>
        <taxon>Fungi</taxon>
        <taxon>Dikarya</taxon>
        <taxon>Ascomycota</taxon>
        <taxon>Pezizomycotina</taxon>
        <taxon>Eurotiomycetes</taxon>
        <taxon>Chaetothyriomycetidae</taxon>
        <taxon>Chaetothyriales</taxon>
        <taxon>Herpotrichiellaceae</taxon>
        <taxon>Exophiala</taxon>
    </lineage>
</organism>
<dbReference type="InterPro" id="IPR013083">
    <property type="entry name" value="Znf_RING/FYVE/PHD"/>
</dbReference>
<protein>
    <submittedName>
        <fullName evidence="3">Uncharacterized protein</fullName>
    </submittedName>
</protein>
<accession>A0A0D1ZVX9</accession>
<dbReference type="HOGENOM" id="CLU_048955_3_0_1"/>
<name>A0A0D1ZVX9_9EURO</name>
<evidence type="ECO:0000256" key="2">
    <source>
        <dbReference type="SAM" id="MobiDB-lite"/>
    </source>
</evidence>
<gene>
    <name evidence="3" type="ORF">PV08_04047</name>
</gene>
<reference evidence="3 4" key="1">
    <citation type="submission" date="2015-01" db="EMBL/GenBank/DDBJ databases">
        <title>The Genome Sequence of Exophiala spinifera CBS89968.</title>
        <authorList>
            <consortium name="The Broad Institute Genomics Platform"/>
            <person name="Cuomo C."/>
            <person name="de Hoog S."/>
            <person name="Gorbushina A."/>
            <person name="Stielow B."/>
            <person name="Teixiera M."/>
            <person name="Abouelleil A."/>
            <person name="Chapman S.B."/>
            <person name="Priest M."/>
            <person name="Young S.K."/>
            <person name="Wortman J."/>
            <person name="Nusbaum C."/>
            <person name="Birren B."/>
        </authorList>
    </citation>
    <scope>NUCLEOTIDE SEQUENCE [LARGE SCALE GENOMIC DNA]</scope>
    <source>
        <strain evidence="3 4">CBS 89968</strain>
    </source>
</reference>
<dbReference type="InterPro" id="IPR006735">
    <property type="entry name" value="Rtf2"/>
</dbReference>
<dbReference type="GO" id="GO:0006274">
    <property type="term" value="P:DNA replication termination"/>
    <property type="evidence" value="ECO:0007669"/>
    <property type="project" value="TreeGrafter"/>
</dbReference>
<dbReference type="CDD" id="cd16653">
    <property type="entry name" value="RING-like_Rtf2"/>
    <property type="match status" value="1"/>
</dbReference>
<proteinExistence type="inferred from homology"/>
<dbReference type="VEuPathDB" id="FungiDB:PV08_04047"/>
<keyword evidence="4" id="KW-1185">Reference proteome</keyword>
<evidence type="ECO:0000313" key="3">
    <source>
        <dbReference type="EMBL" id="KIW16857.1"/>
    </source>
</evidence>
<dbReference type="Gene3D" id="3.30.40.10">
    <property type="entry name" value="Zinc/RING finger domain, C3HC4 (zinc finger)"/>
    <property type="match status" value="1"/>
</dbReference>
<dbReference type="Pfam" id="PF04641">
    <property type="entry name" value="Rtf2"/>
    <property type="match status" value="1"/>
</dbReference>
<dbReference type="AlphaFoldDB" id="A0A0D1ZVX9"/>
<dbReference type="PANTHER" id="PTHR12775:SF0">
    <property type="entry name" value="REPLICATION TERMINATION FACTOR 2"/>
    <property type="match status" value="1"/>
</dbReference>
<dbReference type="RefSeq" id="XP_016237073.1">
    <property type="nucleotide sequence ID" value="XM_016378396.1"/>
</dbReference>
<dbReference type="STRING" id="91928.A0A0D1ZVX9"/>
<dbReference type="Proteomes" id="UP000053328">
    <property type="component" value="Unassembled WGS sequence"/>
</dbReference>
<dbReference type="GO" id="GO:0005634">
    <property type="term" value="C:nucleus"/>
    <property type="evidence" value="ECO:0007669"/>
    <property type="project" value="TreeGrafter"/>
</dbReference>
<comment type="similarity">
    <text evidence="1">Belongs to the rtf2 family.</text>
</comment>
<feature type="region of interest" description="Disordered" evidence="2">
    <location>
        <begin position="1"/>
        <end position="32"/>
    </location>
</feature>
<dbReference type="PANTHER" id="PTHR12775">
    <property type="entry name" value="PROTEIN C20ORF43 HOMOLOG"/>
    <property type="match status" value="1"/>
</dbReference>
<feature type="compositionally biased region" description="Basic residues" evidence="2">
    <location>
        <begin position="197"/>
        <end position="207"/>
    </location>
</feature>
<feature type="compositionally biased region" description="Basic and acidic residues" evidence="2">
    <location>
        <begin position="10"/>
        <end position="19"/>
    </location>
</feature>
<dbReference type="SUPFAM" id="SSF57850">
    <property type="entry name" value="RING/U-box"/>
    <property type="match status" value="1"/>
</dbReference>
<sequence>MGNDGGSIPTRRELVKEAARNPTATELKDKQKEHLAHRWSTCPVSHKPLSKPVVSDYTGELYNKDAIIQFLLPAEASSVDKIEYEKFIQGRIKALKDVVEVQFEVEHDDKTKEDRWICPVTSKELGPNVKAVYLVPCGHAFSQEAMQAMKSDGKCVQCATPYEERDIIPILPSTEKDKTFVIERMKTLQSLGLTHSLKKASGSKKRKANGESKVDSNVTSNVGTKEVETNGNTEAGAATVSRSATPQSGTSTPKPSSGIRNAATASLTARVLEEEEARKKRRRENENISSLYTKNNDGKARRDGEFMTRGFTIPANARHQ</sequence>
<feature type="region of interest" description="Disordered" evidence="2">
    <location>
        <begin position="197"/>
        <end position="320"/>
    </location>
</feature>
<dbReference type="GeneID" id="27331130"/>